<proteinExistence type="predicted"/>
<sequence>MDDTAMSADLPNENVKNNSRNDNKSSFLMEKNTPMKEVLLTIEHVNALSVQKLAPTSGVMQNLRFALRADVKAVITTELNSAISVFKSDFTKKTDFIVEE</sequence>
<evidence type="ECO:0000256" key="1">
    <source>
        <dbReference type="SAM" id="MobiDB-lite"/>
    </source>
</evidence>
<feature type="region of interest" description="Disordered" evidence="1">
    <location>
        <begin position="1"/>
        <end position="26"/>
    </location>
</feature>
<gene>
    <name evidence="2" type="ORF">EVAR_93581_1</name>
</gene>
<reference evidence="2 3" key="1">
    <citation type="journal article" date="2019" name="Commun. Biol.">
        <title>The bagworm genome reveals a unique fibroin gene that provides high tensile strength.</title>
        <authorList>
            <person name="Kono N."/>
            <person name="Nakamura H."/>
            <person name="Ohtoshi R."/>
            <person name="Tomita M."/>
            <person name="Numata K."/>
            <person name="Arakawa K."/>
        </authorList>
    </citation>
    <scope>NUCLEOTIDE SEQUENCE [LARGE SCALE GENOMIC DNA]</scope>
</reference>
<evidence type="ECO:0000313" key="2">
    <source>
        <dbReference type="EMBL" id="GBP28936.1"/>
    </source>
</evidence>
<keyword evidence="3" id="KW-1185">Reference proteome</keyword>
<protein>
    <submittedName>
        <fullName evidence="2">Uncharacterized protein</fullName>
    </submittedName>
</protein>
<dbReference type="OrthoDB" id="7479742at2759"/>
<organism evidence="2 3">
    <name type="scientific">Eumeta variegata</name>
    <name type="common">Bagworm moth</name>
    <name type="synonym">Eumeta japonica</name>
    <dbReference type="NCBI Taxonomy" id="151549"/>
    <lineage>
        <taxon>Eukaryota</taxon>
        <taxon>Metazoa</taxon>
        <taxon>Ecdysozoa</taxon>
        <taxon>Arthropoda</taxon>
        <taxon>Hexapoda</taxon>
        <taxon>Insecta</taxon>
        <taxon>Pterygota</taxon>
        <taxon>Neoptera</taxon>
        <taxon>Endopterygota</taxon>
        <taxon>Lepidoptera</taxon>
        <taxon>Glossata</taxon>
        <taxon>Ditrysia</taxon>
        <taxon>Tineoidea</taxon>
        <taxon>Psychidae</taxon>
        <taxon>Oiketicinae</taxon>
        <taxon>Eumeta</taxon>
    </lineage>
</organism>
<dbReference type="EMBL" id="BGZK01000213">
    <property type="protein sequence ID" value="GBP28936.1"/>
    <property type="molecule type" value="Genomic_DNA"/>
</dbReference>
<comment type="caution">
    <text evidence="2">The sequence shown here is derived from an EMBL/GenBank/DDBJ whole genome shotgun (WGS) entry which is preliminary data.</text>
</comment>
<accession>A0A4C1USH4</accession>
<dbReference type="AlphaFoldDB" id="A0A4C1USH4"/>
<dbReference type="Proteomes" id="UP000299102">
    <property type="component" value="Unassembled WGS sequence"/>
</dbReference>
<feature type="compositionally biased region" description="Polar residues" evidence="1">
    <location>
        <begin position="14"/>
        <end position="26"/>
    </location>
</feature>
<evidence type="ECO:0000313" key="3">
    <source>
        <dbReference type="Proteomes" id="UP000299102"/>
    </source>
</evidence>
<name>A0A4C1USH4_EUMVA</name>